<organism evidence="13 14">
    <name type="scientific">Phaeovibrio sulfidiphilus</name>
    <dbReference type="NCBI Taxonomy" id="1220600"/>
    <lineage>
        <taxon>Bacteria</taxon>
        <taxon>Pseudomonadati</taxon>
        <taxon>Pseudomonadota</taxon>
        <taxon>Alphaproteobacteria</taxon>
        <taxon>Rhodospirillales</taxon>
        <taxon>Rhodospirillaceae</taxon>
        <taxon>Phaeovibrio</taxon>
    </lineage>
</organism>
<feature type="transmembrane region" description="Helical" evidence="11">
    <location>
        <begin position="22"/>
        <end position="45"/>
    </location>
</feature>
<dbReference type="InterPro" id="IPR036950">
    <property type="entry name" value="PBP_transglycosylase"/>
</dbReference>
<dbReference type="GO" id="GO:0016763">
    <property type="term" value="F:pentosyltransferase activity"/>
    <property type="evidence" value="ECO:0007669"/>
    <property type="project" value="InterPro"/>
</dbReference>
<evidence type="ECO:0000256" key="5">
    <source>
        <dbReference type="ARBA" id="ARBA00022692"/>
    </source>
</evidence>
<dbReference type="InterPro" id="IPR011812">
    <property type="entry name" value="Pep_trsgly"/>
</dbReference>
<keyword evidence="5 11" id="KW-0812">Transmembrane</keyword>
<dbReference type="Gene3D" id="1.10.3810.10">
    <property type="entry name" value="Biosynthetic peptidoglycan transglycosylase-like"/>
    <property type="match status" value="1"/>
</dbReference>
<evidence type="ECO:0000256" key="3">
    <source>
        <dbReference type="ARBA" id="ARBA00022676"/>
    </source>
</evidence>
<dbReference type="GO" id="GO:0009252">
    <property type="term" value="P:peptidoglycan biosynthetic process"/>
    <property type="evidence" value="ECO:0007669"/>
    <property type="project" value="UniProtKB-KW"/>
</dbReference>
<feature type="domain" description="Glycosyl transferase family 51" evidence="12">
    <location>
        <begin position="72"/>
        <end position="213"/>
    </location>
</feature>
<evidence type="ECO:0000256" key="2">
    <source>
        <dbReference type="ARBA" id="ARBA00022519"/>
    </source>
</evidence>
<dbReference type="GO" id="GO:0071555">
    <property type="term" value="P:cell wall organization"/>
    <property type="evidence" value="ECO:0007669"/>
    <property type="project" value="UniProtKB-KW"/>
</dbReference>
<comment type="caution">
    <text evidence="13">The sequence shown here is derived from an EMBL/GenBank/DDBJ whole genome shotgun (WGS) entry which is preliminary data.</text>
</comment>
<dbReference type="InterPro" id="IPR001264">
    <property type="entry name" value="Glyco_trans_51"/>
</dbReference>
<evidence type="ECO:0000259" key="12">
    <source>
        <dbReference type="Pfam" id="PF00912"/>
    </source>
</evidence>
<evidence type="ECO:0000313" key="13">
    <source>
        <dbReference type="EMBL" id="MBE1236155.1"/>
    </source>
</evidence>
<dbReference type="PANTHER" id="PTHR30400">
    <property type="entry name" value="MONOFUNCTIONAL BIOSYNTHETIC PEPTIDOGLYCAN TRANSGLYCOSYLASE"/>
    <property type="match status" value="1"/>
</dbReference>
<name>A0A8J6YKV4_9PROT</name>
<dbReference type="EMBL" id="JACZHT010000001">
    <property type="protein sequence ID" value="MBE1236155.1"/>
    <property type="molecule type" value="Genomic_DNA"/>
</dbReference>
<evidence type="ECO:0000256" key="10">
    <source>
        <dbReference type="ARBA" id="ARBA00023316"/>
    </source>
</evidence>
<reference evidence="13" key="1">
    <citation type="submission" date="2020-10" db="EMBL/GenBank/DDBJ databases">
        <title>Genome sequence of the unusual species of purple photosynthetic bacteria, Phaeovibrio sulfidiphilus DSM 23193, type strain.</title>
        <authorList>
            <person name="Kyndt J.A."/>
            <person name="Meyer T.E."/>
        </authorList>
    </citation>
    <scope>NUCLEOTIDE SEQUENCE</scope>
    <source>
        <strain evidence="13">DSM 23193</strain>
    </source>
</reference>
<keyword evidence="4" id="KW-0808">Transferase</keyword>
<keyword evidence="6" id="KW-0133">Cell shape</keyword>
<evidence type="ECO:0000256" key="11">
    <source>
        <dbReference type="SAM" id="Phobius"/>
    </source>
</evidence>
<evidence type="ECO:0000256" key="4">
    <source>
        <dbReference type="ARBA" id="ARBA00022679"/>
    </source>
</evidence>
<keyword evidence="10" id="KW-0961">Cell wall biogenesis/degradation</keyword>
<accession>A0A8J6YKV4</accession>
<gene>
    <name evidence="13" type="ORF">IHV25_00585</name>
</gene>
<keyword evidence="2" id="KW-0997">Cell inner membrane</keyword>
<evidence type="ECO:0000313" key="14">
    <source>
        <dbReference type="Proteomes" id="UP000631034"/>
    </source>
</evidence>
<dbReference type="Proteomes" id="UP000631034">
    <property type="component" value="Unassembled WGS sequence"/>
</dbReference>
<evidence type="ECO:0000256" key="7">
    <source>
        <dbReference type="ARBA" id="ARBA00022984"/>
    </source>
</evidence>
<keyword evidence="7" id="KW-0573">Peptidoglycan synthesis</keyword>
<keyword evidence="8 11" id="KW-1133">Transmembrane helix</keyword>
<keyword evidence="9 11" id="KW-0472">Membrane</keyword>
<evidence type="ECO:0000256" key="1">
    <source>
        <dbReference type="ARBA" id="ARBA00022475"/>
    </source>
</evidence>
<evidence type="ECO:0000256" key="8">
    <source>
        <dbReference type="ARBA" id="ARBA00022989"/>
    </source>
</evidence>
<evidence type="ECO:0000256" key="9">
    <source>
        <dbReference type="ARBA" id="ARBA00023136"/>
    </source>
</evidence>
<keyword evidence="3" id="KW-0328">Glycosyltransferase</keyword>
<dbReference type="GO" id="GO:0016020">
    <property type="term" value="C:membrane"/>
    <property type="evidence" value="ECO:0007669"/>
    <property type="project" value="InterPro"/>
</dbReference>
<evidence type="ECO:0000256" key="6">
    <source>
        <dbReference type="ARBA" id="ARBA00022960"/>
    </source>
</evidence>
<dbReference type="GO" id="GO:0009274">
    <property type="term" value="C:peptidoglycan-based cell wall"/>
    <property type="evidence" value="ECO:0007669"/>
    <property type="project" value="InterPro"/>
</dbReference>
<keyword evidence="1" id="KW-1003">Cell membrane</keyword>
<dbReference type="InterPro" id="IPR023346">
    <property type="entry name" value="Lysozyme-like_dom_sf"/>
</dbReference>
<dbReference type="SUPFAM" id="SSF53955">
    <property type="entry name" value="Lysozyme-like"/>
    <property type="match status" value="1"/>
</dbReference>
<keyword evidence="14" id="KW-1185">Reference proteome</keyword>
<dbReference type="GO" id="GO:0008360">
    <property type="term" value="P:regulation of cell shape"/>
    <property type="evidence" value="ECO:0007669"/>
    <property type="project" value="UniProtKB-KW"/>
</dbReference>
<dbReference type="RefSeq" id="WP_192533034.1">
    <property type="nucleotide sequence ID" value="NZ_JACZHT010000001.1"/>
</dbReference>
<protein>
    <submittedName>
        <fullName evidence="13">Transglycosylase domain-containing protein</fullName>
    </submittedName>
</protein>
<dbReference type="PANTHER" id="PTHR30400:SF0">
    <property type="entry name" value="BIOSYNTHETIC PEPTIDOGLYCAN TRANSGLYCOSYLASE"/>
    <property type="match status" value="1"/>
</dbReference>
<dbReference type="Pfam" id="PF00912">
    <property type="entry name" value="Transgly"/>
    <property type="match status" value="1"/>
</dbReference>
<proteinExistence type="predicted"/>
<dbReference type="AlphaFoldDB" id="A0A8J6YKV4"/>
<sequence>MGWTPPDPSALWKRVKPVVRRFLIRVALALFLFWPLGMLFVGGAWRIPTTPEIAFSALFDREHSGPVWLDRMVLSNSLRRAVVANEDPGFCEHMGFYRYDPARVWSDFWTGRPIVDETGSPWYEVNRTLSRNAARQILLWGGPGDPLRAVLNVWYTILMEMTWSKDRIVNTYVNTVEWAPGVFGAEAAARFYYRMPASELDRAQAARLACLLTLRRDKIAVSGPDDVPERLVVDVLEGMKNVRIRNSRICP</sequence>